<keyword evidence="4" id="KW-1185">Reference proteome</keyword>
<dbReference type="GO" id="GO:0005737">
    <property type="term" value="C:cytoplasm"/>
    <property type="evidence" value="ECO:0007669"/>
    <property type="project" value="TreeGrafter"/>
</dbReference>
<reference evidence="3 4" key="1">
    <citation type="journal article" date="2012" name="BMC Genomics">
        <title>Comparative genomic analysis of human infective Trypanosoma cruzi lineages with the bat-restricted subspecies T. cruzi marinkellei.</title>
        <authorList>
            <person name="Franzen O."/>
            <person name="Talavera-Lopez C."/>
            <person name="Ochaya S."/>
            <person name="Butler C.E."/>
            <person name="Messenger L.A."/>
            <person name="Lewis M.D."/>
            <person name="Llewellyn M.S."/>
            <person name="Marinkelle C.J."/>
            <person name="Tyler K.M."/>
            <person name="Miles M.A."/>
            <person name="Andersson B."/>
        </authorList>
    </citation>
    <scope>NUCLEOTIDE SEQUENCE [LARGE SCALE GENOMIC DNA]</scope>
    <source>
        <strain evidence="3 4">B7</strain>
    </source>
</reference>
<comment type="caution">
    <text evidence="3">The sequence shown here is derived from an EMBL/GenBank/DDBJ whole genome shotgun (WGS) entry which is preliminary data.</text>
</comment>
<dbReference type="EMBL" id="AHKC01022574">
    <property type="protein sequence ID" value="EKF26034.1"/>
    <property type="molecule type" value="Genomic_DNA"/>
</dbReference>
<organism evidence="3 4">
    <name type="scientific">Trypanosoma cruzi marinkellei</name>
    <dbReference type="NCBI Taxonomy" id="85056"/>
    <lineage>
        <taxon>Eukaryota</taxon>
        <taxon>Discoba</taxon>
        <taxon>Euglenozoa</taxon>
        <taxon>Kinetoplastea</taxon>
        <taxon>Metakinetoplastina</taxon>
        <taxon>Trypanosomatida</taxon>
        <taxon>Trypanosomatidae</taxon>
        <taxon>Trypanosoma</taxon>
        <taxon>Schizotrypanum</taxon>
    </lineage>
</organism>
<proteinExistence type="predicted"/>
<dbReference type="GO" id="GO:0009313">
    <property type="term" value="P:oligosaccharide catabolic process"/>
    <property type="evidence" value="ECO:0007669"/>
    <property type="project" value="TreeGrafter"/>
</dbReference>
<dbReference type="AlphaFoldDB" id="K2MK13"/>
<dbReference type="InterPro" id="IPR008377">
    <property type="entry name" value="Sialidase_trypan"/>
</dbReference>
<dbReference type="InterPro" id="IPR011040">
    <property type="entry name" value="Sialidase"/>
</dbReference>
<dbReference type="Gene3D" id="2.120.10.10">
    <property type="match status" value="1"/>
</dbReference>
<protein>
    <submittedName>
        <fullName evidence="3">Trans-sialidase, putative</fullName>
    </submittedName>
</protein>
<feature type="non-terminal residue" evidence="3">
    <location>
        <position position="190"/>
    </location>
</feature>
<feature type="domain" description="Sialidase" evidence="2">
    <location>
        <begin position="1"/>
        <end position="186"/>
    </location>
</feature>
<dbReference type="PRINTS" id="PR01803">
    <property type="entry name" value="TCSIALIDASE"/>
</dbReference>
<dbReference type="Pfam" id="PF13859">
    <property type="entry name" value="BNR_3"/>
    <property type="match status" value="1"/>
</dbReference>
<evidence type="ECO:0000259" key="2">
    <source>
        <dbReference type="Pfam" id="PF13859"/>
    </source>
</evidence>
<sequence length="190" mass="19995">MLAGNYSQTAAVVDQEEGGAVESGLLLVKGEVRGSGESKEIHWKATDDVPRKSFGEQDSLMQLVGGGGSGVKMEDGTLVFPVEGTKKGESENNGKTVSLLMYASDDSGWKLSTGMSDGGCSDPSVVEWEKDKLMMMTACDDGRRRVYESGDKGKSWTEALGTLSRVWGNPRGDKAKGVGSGFITATVGGD</sequence>
<dbReference type="GO" id="GO:0016020">
    <property type="term" value="C:membrane"/>
    <property type="evidence" value="ECO:0007669"/>
    <property type="project" value="TreeGrafter"/>
</dbReference>
<dbReference type="InterPro" id="IPR026856">
    <property type="entry name" value="Sialidase_fam"/>
</dbReference>
<evidence type="ECO:0000313" key="3">
    <source>
        <dbReference type="EMBL" id="EKF26034.1"/>
    </source>
</evidence>
<evidence type="ECO:0000313" key="4">
    <source>
        <dbReference type="Proteomes" id="UP000007350"/>
    </source>
</evidence>
<dbReference type="GO" id="GO:0004308">
    <property type="term" value="F:exo-alpha-sialidase activity"/>
    <property type="evidence" value="ECO:0007669"/>
    <property type="project" value="InterPro"/>
</dbReference>
<dbReference type="CDD" id="cd15482">
    <property type="entry name" value="Sialidase_non-viral"/>
    <property type="match status" value="1"/>
</dbReference>
<accession>K2MK13</accession>
<dbReference type="InterPro" id="IPR036278">
    <property type="entry name" value="Sialidase_sf"/>
</dbReference>
<keyword evidence="1" id="KW-0677">Repeat</keyword>
<dbReference type="GO" id="GO:0006689">
    <property type="term" value="P:ganglioside catabolic process"/>
    <property type="evidence" value="ECO:0007669"/>
    <property type="project" value="TreeGrafter"/>
</dbReference>
<gene>
    <name evidence="3" type="ORF">MOQ_010291</name>
</gene>
<dbReference type="PANTHER" id="PTHR10628">
    <property type="entry name" value="SIALIDASE"/>
    <property type="match status" value="1"/>
</dbReference>
<evidence type="ECO:0000256" key="1">
    <source>
        <dbReference type="ARBA" id="ARBA00022737"/>
    </source>
</evidence>
<dbReference type="Proteomes" id="UP000007350">
    <property type="component" value="Unassembled WGS sequence"/>
</dbReference>
<dbReference type="SUPFAM" id="SSF50939">
    <property type="entry name" value="Sialidases"/>
    <property type="match status" value="1"/>
</dbReference>
<name>K2MK13_TRYCR</name>
<dbReference type="PANTHER" id="PTHR10628:SF30">
    <property type="entry name" value="EXO-ALPHA-SIALIDASE"/>
    <property type="match status" value="1"/>
</dbReference>